<proteinExistence type="predicted"/>
<reference evidence="2" key="1">
    <citation type="submission" date="2022-09" db="EMBL/GenBank/DDBJ databases">
        <title>Aureispira anguillicida sp. nov., isolated from Leptocephalus of Japanese eel Anguilla japonica.</title>
        <authorList>
            <person name="Yuasa K."/>
            <person name="Mekata T."/>
            <person name="Ikunari K."/>
        </authorList>
    </citation>
    <scope>NUCLEOTIDE SEQUENCE</scope>
    <source>
        <strain evidence="2">EL160426</strain>
    </source>
</reference>
<sequence>MARWKNHTRKDTSIAMRSFTSQLSALRLIAYDCPQERGMLSQVEDVNFLDFDCSSNLRSKPMEGKDIEETISDRWEVVLYPNPTDDKLTIESDQMLENETTIEIYNSIGQQVQILTIKKDVQSINIDASSLMDGVYIMRLKNADNSKTKAFVVSK</sequence>
<dbReference type="KEGG" id="aup:AsAng_0014210"/>
<accession>A0A915YCS4</accession>
<dbReference type="Pfam" id="PF18962">
    <property type="entry name" value="Por_Secre_tail"/>
    <property type="match status" value="1"/>
</dbReference>
<evidence type="ECO:0000313" key="2">
    <source>
        <dbReference type="EMBL" id="BDS10712.1"/>
    </source>
</evidence>
<dbReference type="AlphaFoldDB" id="A0A915YCS4"/>
<dbReference type="EMBL" id="AP026867">
    <property type="protein sequence ID" value="BDS10712.1"/>
    <property type="molecule type" value="Genomic_DNA"/>
</dbReference>
<keyword evidence="3" id="KW-1185">Reference proteome</keyword>
<protein>
    <submittedName>
        <fullName evidence="2">T9SS type A sorting domain-containing protein</fullName>
    </submittedName>
</protein>
<dbReference type="NCBIfam" id="TIGR04183">
    <property type="entry name" value="Por_Secre_tail"/>
    <property type="match status" value="1"/>
</dbReference>
<evidence type="ECO:0000259" key="1">
    <source>
        <dbReference type="Pfam" id="PF18962"/>
    </source>
</evidence>
<feature type="domain" description="Secretion system C-terminal sorting" evidence="1">
    <location>
        <begin position="79"/>
        <end position="153"/>
    </location>
</feature>
<dbReference type="RefSeq" id="WP_264791984.1">
    <property type="nucleotide sequence ID" value="NZ_AP026867.1"/>
</dbReference>
<organism evidence="2 3">
    <name type="scientific">Aureispira anguillae</name>
    <dbReference type="NCBI Taxonomy" id="2864201"/>
    <lineage>
        <taxon>Bacteria</taxon>
        <taxon>Pseudomonadati</taxon>
        <taxon>Bacteroidota</taxon>
        <taxon>Saprospiria</taxon>
        <taxon>Saprospirales</taxon>
        <taxon>Saprospiraceae</taxon>
        <taxon>Aureispira</taxon>
    </lineage>
</organism>
<dbReference type="InterPro" id="IPR026444">
    <property type="entry name" value="Secre_tail"/>
</dbReference>
<dbReference type="Proteomes" id="UP001060919">
    <property type="component" value="Chromosome"/>
</dbReference>
<evidence type="ECO:0000313" key="3">
    <source>
        <dbReference type="Proteomes" id="UP001060919"/>
    </source>
</evidence>
<gene>
    <name evidence="2" type="ORF">AsAng_0014210</name>
</gene>
<name>A0A915YCS4_9BACT</name>